<organism evidence="2 3">
    <name type="scientific">Neurospora intermedia</name>
    <dbReference type="NCBI Taxonomy" id="5142"/>
    <lineage>
        <taxon>Eukaryota</taxon>
        <taxon>Fungi</taxon>
        <taxon>Dikarya</taxon>
        <taxon>Ascomycota</taxon>
        <taxon>Pezizomycotina</taxon>
        <taxon>Sordariomycetes</taxon>
        <taxon>Sordariomycetidae</taxon>
        <taxon>Sordariales</taxon>
        <taxon>Sordariaceae</taxon>
        <taxon>Neurospora</taxon>
    </lineage>
</organism>
<evidence type="ECO:0000313" key="2">
    <source>
        <dbReference type="EMBL" id="KAL0476063.1"/>
    </source>
</evidence>
<proteinExistence type="predicted"/>
<dbReference type="Proteomes" id="UP001451303">
    <property type="component" value="Unassembled WGS sequence"/>
</dbReference>
<evidence type="ECO:0000256" key="1">
    <source>
        <dbReference type="SAM" id="MobiDB-lite"/>
    </source>
</evidence>
<sequence length="109" mass="12302">MPDAPPTPDDTTGEGQDKQGPVLPTFYNPTIRQRAEADRSMPGLSFWVLLKQHPPFWAGEPRTRAKGRSRAVDGFGTQEPFEAIETMFRSHVFNKRLLSYPFRGVLLVS</sequence>
<reference evidence="2 3" key="1">
    <citation type="submission" date="2023-09" db="EMBL/GenBank/DDBJ databases">
        <title>Multi-omics analysis of a traditional fermented food reveals byproduct-associated fungal strains for waste-to-food upcycling.</title>
        <authorList>
            <consortium name="Lawrence Berkeley National Laboratory"/>
            <person name="Rekdal V.M."/>
            <person name="Villalobos-Escobedo J.M."/>
            <person name="Rodriguez-Valeron N."/>
            <person name="Garcia M.O."/>
            <person name="Vasquez D.P."/>
            <person name="Damayanti I."/>
            <person name="Sorensen P.M."/>
            <person name="Baidoo E.E."/>
            <person name="De Carvalho A.C."/>
            <person name="Riley R."/>
            <person name="Lipzen A."/>
            <person name="He G."/>
            <person name="Yan M."/>
            <person name="Haridas S."/>
            <person name="Daum C."/>
            <person name="Yoshinaga Y."/>
            <person name="Ng V."/>
            <person name="Grigoriev I.V."/>
            <person name="Munk R."/>
            <person name="Nuraida L."/>
            <person name="Wijaya C.H."/>
            <person name="Morales P.-C."/>
            <person name="Keasling J.D."/>
        </authorList>
    </citation>
    <scope>NUCLEOTIDE SEQUENCE [LARGE SCALE GENOMIC DNA]</scope>
    <source>
        <strain evidence="2 3">FGSC 2613</strain>
    </source>
</reference>
<feature type="region of interest" description="Disordered" evidence="1">
    <location>
        <begin position="1"/>
        <end position="24"/>
    </location>
</feature>
<evidence type="ECO:0000313" key="3">
    <source>
        <dbReference type="Proteomes" id="UP001451303"/>
    </source>
</evidence>
<gene>
    <name evidence="2" type="ORF">QR685DRAFT_568728</name>
</gene>
<name>A0ABR3DTS4_NEUIN</name>
<accession>A0ABR3DTS4</accession>
<keyword evidence="3" id="KW-1185">Reference proteome</keyword>
<comment type="caution">
    <text evidence="2">The sequence shown here is derived from an EMBL/GenBank/DDBJ whole genome shotgun (WGS) entry which is preliminary data.</text>
</comment>
<protein>
    <submittedName>
        <fullName evidence="2">Uncharacterized protein</fullName>
    </submittedName>
</protein>
<dbReference type="EMBL" id="JAVLET010000001">
    <property type="protein sequence ID" value="KAL0476063.1"/>
    <property type="molecule type" value="Genomic_DNA"/>
</dbReference>